<name>A0A412CHK1_9FIRM</name>
<keyword evidence="1" id="KW-1133">Transmembrane helix</keyword>
<dbReference type="AlphaFoldDB" id="A0A412CHK1"/>
<feature type="transmembrane region" description="Helical" evidence="1">
    <location>
        <begin position="6"/>
        <end position="27"/>
    </location>
</feature>
<protein>
    <recommendedName>
        <fullName evidence="4">XkdN-like protein</fullName>
    </recommendedName>
</protein>
<gene>
    <name evidence="2" type="ORF">DWY77_00115</name>
</gene>
<comment type="caution">
    <text evidence="2">The sequence shown here is derived from an EMBL/GenBank/DDBJ whole genome shotgun (WGS) entry which is preliminary data.</text>
</comment>
<keyword evidence="1" id="KW-0812">Transmembrane</keyword>
<dbReference type="InterPro" id="IPR038559">
    <property type="entry name" value="XkdN-like_sf"/>
</dbReference>
<dbReference type="Proteomes" id="UP000286147">
    <property type="component" value="Unassembled WGS sequence"/>
</dbReference>
<sequence>MIMILLLQILKCLLLLTLNIFVIILFLKEIRRMSLVDVLLNSDVNEVLAEKTEEYEVERLSKVLGEKFVLTLKSIPAKRYSEIQTTAINIKGKSKNIDLYKMQMLTLNEGIKEPNLADTNLLKKFNATTPFDMYEKLFLAGEITDIANKISALSGYSEEEKQKNIEEIKN</sequence>
<dbReference type="Gene3D" id="3.30.2220.30">
    <property type="match status" value="1"/>
</dbReference>
<keyword evidence="1" id="KW-0472">Membrane</keyword>
<reference evidence="2 3" key="1">
    <citation type="submission" date="2018-08" db="EMBL/GenBank/DDBJ databases">
        <title>A genome reference for cultivated species of the human gut microbiota.</title>
        <authorList>
            <person name="Zou Y."/>
            <person name="Xue W."/>
            <person name="Luo G."/>
        </authorList>
    </citation>
    <scope>NUCLEOTIDE SEQUENCE [LARGE SCALE GENOMIC DNA]</scope>
    <source>
        <strain evidence="2 3">AF27-12</strain>
    </source>
</reference>
<evidence type="ECO:0000313" key="3">
    <source>
        <dbReference type="Proteomes" id="UP000286147"/>
    </source>
</evidence>
<evidence type="ECO:0000256" key="1">
    <source>
        <dbReference type="SAM" id="Phobius"/>
    </source>
</evidence>
<organism evidence="2 3">
    <name type="scientific">Megamonas rupellensis</name>
    <dbReference type="NCBI Taxonomy" id="491921"/>
    <lineage>
        <taxon>Bacteria</taxon>
        <taxon>Bacillati</taxon>
        <taxon>Bacillota</taxon>
        <taxon>Negativicutes</taxon>
        <taxon>Selenomonadales</taxon>
        <taxon>Selenomonadaceae</taxon>
        <taxon>Megamonas</taxon>
    </lineage>
</organism>
<dbReference type="Pfam" id="PF08890">
    <property type="entry name" value="Phage_TAC_5"/>
    <property type="match status" value="1"/>
</dbReference>
<accession>A0A412CHK1</accession>
<dbReference type="InterPro" id="IPR014986">
    <property type="entry name" value="XkdN-like"/>
</dbReference>
<proteinExistence type="predicted"/>
<evidence type="ECO:0008006" key="4">
    <source>
        <dbReference type="Google" id="ProtNLM"/>
    </source>
</evidence>
<evidence type="ECO:0000313" key="2">
    <source>
        <dbReference type="EMBL" id="RGQ87006.1"/>
    </source>
</evidence>
<dbReference type="EMBL" id="QRTP01000001">
    <property type="protein sequence ID" value="RGQ87006.1"/>
    <property type="molecule type" value="Genomic_DNA"/>
</dbReference>